<dbReference type="InterPro" id="IPR011608">
    <property type="entry name" value="PRD"/>
</dbReference>
<organism evidence="7 8">
    <name type="scientific">Enterococcus hulanensis</name>
    <dbReference type="NCBI Taxonomy" id="2559929"/>
    <lineage>
        <taxon>Bacteria</taxon>
        <taxon>Bacillati</taxon>
        <taxon>Bacillota</taxon>
        <taxon>Bacilli</taxon>
        <taxon>Lactobacillales</taxon>
        <taxon>Enterococcaceae</taxon>
        <taxon>Enterococcus</taxon>
    </lineage>
</organism>
<dbReference type="PROSITE" id="PS51096">
    <property type="entry name" value="PTS_EIIA_TYPE_4"/>
    <property type="match status" value="1"/>
</dbReference>
<sequence length="820" mass="93216">MSRKEEILAFVRERRALGSAKQSDLEVTTLDVSENLALSRTAASRELNALVREKRLGKLKGKPVKYYYLGENTAIEPASIPTKKSEQASKEIKETSIFSDFIGAKGSMEVHTNLAKAAIMYPPNGLHTIILGSTGVGKTTFAKIMFQYGQEIGRFNDKSPFLHFNCSDYSNNPQLLLSVLFGYVKGAFTGAEADKSGMIEQANHGVLFLDEIHRLPPEGQEMLFTIIDTRKYRRLGETESVAREVDVLIICATTENIESSLLQTFKRRFPMVLTLPDLKDRSTQERLQLIDYFFCLESEKIDLEILVKANVLEYLSTYHCLGNIGQLKNDIQIFCAKEFAQAMIKKQERIEITGEDVEIKRVLQENEKNKGKELFRDSIYYQGKKKQENQQQEINYAVVTGNESSFYKSILEKYSTLLREGRSIKEIQQKITYFLDDFFAVDLKPEIIERPRNKGIEKLVSIEVLEIVDKVIQEISNELEVECDPHVTYNLALHIEALVLKLQTSTISYRATKVVEKVSGSPLRKYADKLIAEVNKQMNIEIPAEEQDIIELFLDTIYKDVRKNPIGILILMHGIGVATNLAKMVNDLLGIHHAVGVDMPLDDSVENVYQKAVAVVKTLDQGSGVLLLADMGSLATFPAKIIKDTGIDTMIIDNVTSPIIIEATRKALFANMGLQQLVNELLEEANYYTANRKNTNIFDYSSRRLIKNKDHLFYHSLEKSVIFLNVYGATEILDEILISLSKQFKFEIIDTLVIKFYFHCLGMIERAIRKEGLQFEVEEEEKDELYQLVAKELNILERTYGAELSASEILYVTKIIRPFI</sequence>
<dbReference type="PROSITE" id="PS51372">
    <property type="entry name" value="PRD_2"/>
    <property type="match status" value="2"/>
</dbReference>
<dbReference type="Gene3D" id="3.40.50.510">
    <property type="entry name" value="Phosphotransferase system, mannose-type IIA component"/>
    <property type="match status" value="1"/>
</dbReference>
<dbReference type="SUPFAM" id="SSF52540">
    <property type="entry name" value="P-loop containing nucleoside triphosphate hydrolases"/>
    <property type="match status" value="1"/>
</dbReference>
<dbReference type="EMBL" id="JARPYI010000011">
    <property type="protein sequence ID" value="MDT2601535.1"/>
    <property type="molecule type" value="Genomic_DNA"/>
</dbReference>
<protein>
    <submittedName>
        <fullName evidence="7">Sigma 54-interacting transcriptional regulator</fullName>
    </submittedName>
</protein>
<evidence type="ECO:0000256" key="1">
    <source>
        <dbReference type="ARBA" id="ARBA00022679"/>
    </source>
</evidence>
<feature type="domain" description="PRD" evidence="6">
    <location>
        <begin position="724"/>
        <end position="820"/>
    </location>
</feature>
<keyword evidence="3" id="KW-0067">ATP-binding</keyword>
<name>A0ABU3F337_9ENTE</name>
<dbReference type="SUPFAM" id="SSF53062">
    <property type="entry name" value="PTS system fructose IIA component-like"/>
    <property type="match status" value="1"/>
</dbReference>
<comment type="caution">
    <text evidence="7">The sequence shown here is derived from an EMBL/GenBank/DDBJ whole genome shotgun (WGS) entry which is preliminary data.</text>
</comment>
<feature type="domain" description="PRD" evidence="6">
    <location>
        <begin position="459"/>
        <end position="564"/>
    </location>
</feature>
<keyword evidence="2" id="KW-0547">Nucleotide-binding</keyword>
<evidence type="ECO:0000256" key="2">
    <source>
        <dbReference type="ARBA" id="ARBA00022741"/>
    </source>
</evidence>
<dbReference type="Gene3D" id="3.40.50.300">
    <property type="entry name" value="P-loop containing nucleotide triphosphate hydrolases"/>
    <property type="match status" value="1"/>
</dbReference>
<gene>
    <name evidence="7" type="ORF">P7D85_17245</name>
</gene>
<keyword evidence="1" id="KW-0808">Transferase</keyword>
<evidence type="ECO:0000259" key="6">
    <source>
        <dbReference type="PROSITE" id="PS51372"/>
    </source>
</evidence>
<dbReference type="InterPro" id="IPR002078">
    <property type="entry name" value="Sigma_54_int"/>
</dbReference>
<reference evidence="7 8" key="1">
    <citation type="submission" date="2023-03" db="EMBL/GenBank/DDBJ databases">
        <authorList>
            <person name="Shen W."/>
            <person name="Cai J."/>
        </authorList>
    </citation>
    <scope>NUCLEOTIDE SEQUENCE [LARGE SCALE GENOMIC DNA]</scope>
    <source>
        <strain evidence="7 8">D6-4</strain>
    </source>
</reference>
<dbReference type="Proteomes" id="UP001252875">
    <property type="component" value="Unassembled WGS sequence"/>
</dbReference>
<dbReference type="InterPro" id="IPR036662">
    <property type="entry name" value="PTS_EIIA_man-typ_sf"/>
</dbReference>
<dbReference type="InterPro" id="IPR004701">
    <property type="entry name" value="PTS_EIIA_man-typ"/>
</dbReference>
<evidence type="ECO:0000256" key="3">
    <source>
        <dbReference type="ARBA" id="ARBA00022840"/>
    </source>
</evidence>
<dbReference type="SUPFAM" id="SSF63520">
    <property type="entry name" value="PTS-regulatory domain, PRD"/>
    <property type="match status" value="2"/>
</dbReference>
<accession>A0ABU3F337</accession>
<dbReference type="Pfam" id="PF03610">
    <property type="entry name" value="EIIA-man"/>
    <property type="match status" value="1"/>
</dbReference>
<dbReference type="Gene3D" id="1.10.1790.10">
    <property type="entry name" value="PRD domain"/>
    <property type="match status" value="2"/>
</dbReference>
<feature type="domain" description="PTS EIIA type-4" evidence="5">
    <location>
        <begin position="565"/>
        <end position="689"/>
    </location>
</feature>
<evidence type="ECO:0000313" key="7">
    <source>
        <dbReference type="EMBL" id="MDT2601535.1"/>
    </source>
</evidence>
<dbReference type="InterPro" id="IPR003593">
    <property type="entry name" value="AAA+_ATPase"/>
</dbReference>
<dbReference type="PROSITE" id="PS50045">
    <property type="entry name" value="SIGMA54_INTERACT_4"/>
    <property type="match status" value="1"/>
</dbReference>
<dbReference type="SMART" id="SM00382">
    <property type="entry name" value="AAA"/>
    <property type="match status" value="1"/>
</dbReference>
<dbReference type="Pfam" id="PF00874">
    <property type="entry name" value="PRD"/>
    <property type="match status" value="1"/>
</dbReference>
<keyword evidence="8" id="KW-1185">Reference proteome</keyword>
<dbReference type="Pfam" id="PF00158">
    <property type="entry name" value="Sigma54_activat"/>
    <property type="match status" value="1"/>
</dbReference>
<proteinExistence type="predicted"/>
<evidence type="ECO:0000313" key="8">
    <source>
        <dbReference type="Proteomes" id="UP001252875"/>
    </source>
</evidence>
<dbReference type="InterPro" id="IPR036634">
    <property type="entry name" value="PRD_sf"/>
</dbReference>
<dbReference type="RefSeq" id="WP_311823239.1">
    <property type="nucleotide sequence ID" value="NZ_JARPYF010000010.1"/>
</dbReference>
<dbReference type="PANTHER" id="PTHR32071:SF38">
    <property type="entry name" value="PSP OPERON TRANSCRIPTIONAL ACTIVATOR"/>
    <property type="match status" value="1"/>
</dbReference>
<evidence type="ECO:0000259" key="4">
    <source>
        <dbReference type="PROSITE" id="PS50045"/>
    </source>
</evidence>
<evidence type="ECO:0000259" key="5">
    <source>
        <dbReference type="PROSITE" id="PS51096"/>
    </source>
</evidence>
<dbReference type="PANTHER" id="PTHR32071">
    <property type="entry name" value="TRANSCRIPTIONAL REGULATORY PROTEIN"/>
    <property type="match status" value="1"/>
</dbReference>
<feature type="domain" description="Sigma-54 factor interaction" evidence="4">
    <location>
        <begin position="101"/>
        <end position="336"/>
    </location>
</feature>
<dbReference type="CDD" id="cd00009">
    <property type="entry name" value="AAA"/>
    <property type="match status" value="1"/>
</dbReference>
<dbReference type="InterPro" id="IPR027417">
    <property type="entry name" value="P-loop_NTPase"/>
</dbReference>